<dbReference type="EMBL" id="CP000859">
    <property type="protein sequence ID" value="ABW66825.1"/>
    <property type="molecule type" value="Genomic_DNA"/>
</dbReference>
<organism evidence="2 3">
    <name type="scientific">Desulfosudis oleivorans (strain DSM 6200 / JCM 39069 / Hxd3)</name>
    <name type="common">Desulfococcus oleovorans</name>
    <dbReference type="NCBI Taxonomy" id="96561"/>
    <lineage>
        <taxon>Bacteria</taxon>
        <taxon>Pseudomonadati</taxon>
        <taxon>Thermodesulfobacteriota</taxon>
        <taxon>Desulfobacteria</taxon>
        <taxon>Desulfobacterales</taxon>
        <taxon>Desulfosudaceae</taxon>
        <taxon>Desulfosudis</taxon>
    </lineage>
</organism>
<dbReference type="HOGENOM" id="CLU_013850_2_0_7"/>
<dbReference type="PANTHER" id="PTHR36698">
    <property type="entry name" value="BLL5892 PROTEIN"/>
    <property type="match status" value="1"/>
</dbReference>
<dbReference type="RefSeq" id="WP_012174443.1">
    <property type="nucleotide sequence ID" value="NC_009943.1"/>
</dbReference>
<dbReference type="STRING" id="96561.Dole_1015"/>
<keyword evidence="3" id="KW-1185">Reference proteome</keyword>
<feature type="domain" description="Mce/MlaD" evidence="1">
    <location>
        <begin position="39"/>
        <end position="113"/>
    </location>
</feature>
<accession>A8ZWW9</accession>
<protein>
    <submittedName>
        <fullName evidence="2">Mammalian cell entry related domain protein</fullName>
    </submittedName>
</protein>
<sequence length="321" mass="34826">MASMRTNFIVGLFLIIGIAVTAATVIYVGATSYFQKGSLYVSYFDESVQGLNKDSPVKYRGVSIGQVHDIRISKDDRLIEVMLRIDPDWKPGTDTIAQLKSIGITGIMFVELDLKKPGESVLLPTPAHASTYPVIPTRPSDIRELLGGVTEVVEQLKGLDLATISDGLKETLAAINKTLADAQVKTISDRLDTAILNANRVISSFESAAPGLNRLTSRASQAATRVDDLITANEKELSDAIANMKAAMIQIREITTTGTAMMGRADTRIDTFESRLLVTIGHLEEISSNLRQMTAKGASQPSQLFFAAPLPEKNIEPYDTP</sequence>
<dbReference type="Pfam" id="PF02470">
    <property type="entry name" value="MlaD"/>
    <property type="match status" value="1"/>
</dbReference>
<evidence type="ECO:0000313" key="2">
    <source>
        <dbReference type="EMBL" id="ABW66825.1"/>
    </source>
</evidence>
<evidence type="ECO:0000313" key="3">
    <source>
        <dbReference type="Proteomes" id="UP000008561"/>
    </source>
</evidence>
<evidence type="ECO:0000259" key="1">
    <source>
        <dbReference type="Pfam" id="PF02470"/>
    </source>
</evidence>
<dbReference type="KEGG" id="dol:Dole_1015"/>
<reference evidence="2 3" key="1">
    <citation type="submission" date="2007-10" db="EMBL/GenBank/DDBJ databases">
        <title>Complete sequence of Desulfococcus oleovorans Hxd3.</title>
        <authorList>
            <consortium name="US DOE Joint Genome Institute"/>
            <person name="Copeland A."/>
            <person name="Lucas S."/>
            <person name="Lapidus A."/>
            <person name="Barry K."/>
            <person name="Glavina del Rio T."/>
            <person name="Dalin E."/>
            <person name="Tice H."/>
            <person name="Pitluck S."/>
            <person name="Kiss H."/>
            <person name="Brettin T."/>
            <person name="Bruce D."/>
            <person name="Detter J.C."/>
            <person name="Han C."/>
            <person name="Schmutz J."/>
            <person name="Larimer F."/>
            <person name="Land M."/>
            <person name="Hauser L."/>
            <person name="Kyrpides N."/>
            <person name="Kim E."/>
            <person name="Wawrik B."/>
            <person name="Richardson P."/>
        </authorList>
    </citation>
    <scope>NUCLEOTIDE SEQUENCE [LARGE SCALE GENOMIC DNA]</scope>
    <source>
        <strain evidence="3">DSM 6200 / JCM 39069 / Hxd3</strain>
    </source>
</reference>
<dbReference type="PANTHER" id="PTHR36698:SF2">
    <property type="entry name" value="MCE_MLAD DOMAIN-CONTAINING PROTEIN"/>
    <property type="match status" value="1"/>
</dbReference>
<gene>
    <name evidence="2" type="ordered locus">Dole_1015</name>
</gene>
<dbReference type="InterPro" id="IPR003399">
    <property type="entry name" value="Mce/MlaD"/>
</dbReference>
<dbReference type="AlphaFoldDB" id="A8ZWW9"/>
<name>A8ZWW9_DESOH</name>
<dbReference type="Proteomes" id="UP000008561">
    <property type="component" value="Chromosome"/>
</dbReference>
<dbReference type="eggNOG" id="COG1463">
    <property type="taxonomic scope" value="Bacteria"/>
</dbReference>
<dbReference type="OrthoDB" id="9806984at2"/>
<proteinExistence type="predicted"/>